<dbReference type="AlphaFoldDB" id="A0A8K0A2Y0"/>
<feature type="coiled-coil region" evidence="1">
    <location>
        <begin position="690"/>
        <end position="731"/>
    </location>
</feature>
<gene>
    <name evidence="3" type="primary">PIBF1</name>
    <name evidence="3" type="ORF">BLAG_LOCUS21177</name>
</gene>
<feature type="region of interest" description="Disordered" evidence="2">
    <location>
        <begin position="69"/>
        <end position="95"/>
    </location>
</feature>
<evidence type="ECO:0000313" key="4">
    <source>
        <dbReference type="Proteomes" id="UP000838412"/>
    </source>
</evidence>
<dbReference type="GO" id="GO:0060271">
    <property type="term" value="P:cilium assembly"/>
    <property type="evidence" value="ECO:0007669"/>
    <property type="project" value="TreeGrafter"/>
</dbReference>
<reference evidence="3" key="1">
    <citation type="submission" date="2022-01" db="EMBL/GenBank/DDBJ databases">
        <authorList>
            <person name="Braso-Vives M."/>
        </authorList>
    </citation>
    <scope>NUCLEOTIDE SEQUENCE</scope>
</reference>
<evidence type="ECO:0000256" key="2">
    <source>
        <dbReference type="SAM" id="MobiDB-lite"/>
    </source>
</evidence>
<dbReference type="PANTHER" id="PTHR18950">
    <property type="entry name" value="PROGESTERONE-INDUCED BLOCKING FACTOR 1"/>
    <property type="match status" value="1"/>
</dbReference>
<feature type="compositionally biased region" description="Basic and acidic residues" evidence="2">
    <location>
        <begin position="79"/>
        <end position="95"/>
    </location>
</feature>
<proteinExistence type="predicted"/>
<dbReference type="Proteomes" id="UP000838412">
    <property type="component" value="Chromosome 6"/>
</dbReference>
<sequence length="821" mass="96418">MCRSKRSRILVTVFESRRPGTADCLQKPFKFSIVPGSFCPSFSPKMAGREYSTSFSEFDTEDLSLETTVPTDFSDEAEGDRSRGGGGRARREKEKVTKQLIERKQLAHDLQLVKIELSQKNLIIENLKAEHVTKVEELEEKLSDALHQRHILQAKLESQLKMHQEESRRRQEQTRAEIERIMQRQQQLETANARLQAHAGDIRRSLHDLNLTEGQYFELKGMADEQLTLKEYVALRLYDAVHPLQQRAAVLETRCRDLETDQREQQQDLHSCQENLKMEKQGRSDAEVKCQRLTLELADTKSQIQQGDYKRENYDRIKSERDNLEHEVLDTKKKYTYLDAAHRTVSKERDDTQKELSAAKQALALLRQDKDYLSKQTNDLGSKMTFNEERLQQLTVQLDDAKRAREEMYEKYVASRDHYKAEYERRLVEELDQIRVKTDQEMDRLRVSTREMYERENRSLREARDAAVAEKERLVLAEREATRRCEDLVAEFRQLQNGADTKTSELQNELKLKSFETERTQMVHEETVRNLKQCQIDNEKLQNKLEVMTREYYDLQRSTEKQLLEMETQNTDLKSRVETYEKLEQELDNVVMQAAEVENEDEAERVLFSYGYGANVPSTAKRRLKQSVHLARRVLQLERQNTSLRKDLDRQKTESQHVTEELSAANRVLDQSQQPYSYLIESLRLRDSQINAQKNHINQLQEDISRFEMERADLIKTKNQMTSDLERLLNQREEMAVMKQVVQSLHSRRYGDDRPHPHEASTTSTAVRPARPRVKAPLQDSNTYTPAPTLFTNRDPPEWYKRVKQRSGTERTKYSQVYATS</sequence>
<feature type="compositionally biased region" description="Basic and acidic residues" evidence="2">
    <location>
        <begin position="749"/>
        <end position="759"/>
    </location>
</feature>
<feature type="coiled-coil region" evidence="1">
    <location>
        <begin position="524"/>
        <end position="600"/>
    </location>
</feature>
<keyword evidence="1" id="KW-0175">Coiled coil</keyword>
<dbReference type="PANTHER" id="PTHR18950:SF0">
    <property type="entry name" value="PROGESTERONE IMMUNOMODULATORY BINDING FACTOR 1"/>
    <property type="match status" value="1"/>
</dbReference>
<dbReference type="EMBL" id="OV696691">
    <property type="protein sequence ID" value="CAH1268136.1"/>
    <property type="molecule type" value="Genomic_DNA"/>
</dbReference>
<name>A0A8K0A2Y0_BRALA</name>
<dbReference type="OrthoDB" id="299638at2759"/>
<keyword evidence="4" id="KW-1185">Reference proteome</keyword>
<dbReference type="GO" id="GO:0005815">
    <property type="term" value="C:microtubule organizing center"/>
    <property type="evidence" value="ECO:0007669"/>
    <property type="project" value="TreeGrafter"/>
</dbReference>
<organism evidence="3 4">
    <name type="scientific">Branchiostoma lanceolatum</name>
    <name type="common">Common lancelet</name>
    <name type="synonym">Amphioxus lanceolatum</name>
    <dbReference type="NCBI Taxonomy" id="7740"/>
    <lineage>
        <taxon>Eukaryota</taxon>
        <taxon>Metazoa</taxon>
        <taxon>Chordata</taxon>
        <taxon>Cephalochordata</taxon>
        <taxon>Leptocardii</taxon>
        <taxon>Amphioxiformes</taxon>
        <taxon>Branchiostomatidae</taxon>
        <taxon>Branchiostoma</taxon>
    </lineage>
</organism>
<feature type="coiled-coil region" evidence="1">
    <location>
        <begin position="450"/>
        <end position="480"/>
    </location>
</feature>
<protein>
    <submittedName>
        <fullName evidence="3">PIBF1 protein</fullName>
    </submittedName>
</protein>
<feature type="region of interest" description="Disordered" evidence="2">
    <location>
        <begin position="748"/>
        <end position="821"/>
    </location>
</feature>
<feature type="coiled-coil region" evidence="1">
    <location>
        <begin position="248"/>
        <end position="411"/>
    </location>
</feature>
<feature type="compositionally biased region" description="Polar residues" evidence="2">
    <location>
        <begin position="779"/>
        <end position="792"/>
    </location>
</feature>
<accession>A0A8K0A2Y0</accession>
<feature type="compositionally biased region" description="Basic and acidic residues" evidence="2">
    <location>
        <begin position="795"/>
        <end position="813"/>
    </location>
</feature>
<dbReference type="InterPro" id="IPR026205">
    <property type="entry name" value="PIBF1"/>
</dbReference>
<evidence type="ECO:0000256" key="1">
    <source>
        <dbReference type="SAM" id="Coils"/>
    </source>
</evidence>
<feature type="coiled-coil region" evidence="1">
    <location>
        <begin position="110"/>
        <end position="198"/>
    </location>
</feature>
<evidence type="ECO:0000313" key="3">
    <source>
        <dbReference type="EMBL" id="CAH1268136.1"/>
    </source>
</evidence>